<dbReference type="EMBL" id="DF237463">
    <property type="protein sequence ID" value="GAQ89364.1"/>
    <property type="molecule type" value="Genomic_DNA"/>
</dbReference>
<feature type="compositionally biased region" description="Acidic residues" evidence="1">
    <location>
        <begin position="392"/>
        <end position="409"/>
    </location>
</feature>
<gene>
    <name evidence="2" type="ORF">KFL_005140080</name>
</gene>
<reference evidence="2 3" key="1">
    <citation type="journal article" date="2014" name="Nat. Commun.">
        <title>Klebsormidium flaccidum genome reveals primary factors for plant terrestrial adaptation.</title>
        <authorList>
            <person name="Hori K."/>
            <person name="Maruyama F."/>
            <person name="Fujisawa T."/>
            <person name="Togashi T."/>
            <person name="Yamamoto N."/>
            <person name="Seo M."/>
            <person name="Sato S."/>
            <person name="Yamada T."/>
            <person name="Mori H."/>
            <person name="Tajima N."/>
            <person name="Moriyama T."/>
            <person name="Ikeuchi M."/>
            <person name="Watanabe M."/>
            <person name="Wada H."/>
            <person name="Kobayashi K."/>
            <person name="Saito M."/>
            <person name="Masuda T."/>
            <person name="Sasaki-Sekimoto Y."/>
            <person name="Mashiguchi K."/>
            <person name="Awai K."/>
            <person name="Shimojima M."/>
            <person name="Masuda S."/>
            <person name="Iwai M."/>
            <person name="Nobusawa T."/>
            <person name="Narise T."/>
            <person name="Kondo S."/>
            <person name="Saito H."/>
            <person name="Sato R."/>
            <person name="Murakawa M."/>
            <person name="Ihara Y."/>
            <person name="Oshima-Yamada Y."/>
            <person name="Ohtaka K."/>
            <person name="Satoh M."/>
            <person name="Sonobe K."/>
            <person name="Ishii M."/>
            <person name="Ohtani R."/>
            <person name="Kanamori-Sato M."/>
            <person name="Honoki R."/>
            <person name="Miyazaki D."/>
            <person name="Mochizuki H."/>
            <person name="Umetsu J."/>
            <person name="Higashi K."/>
            <person name="Shibata D."/>
            <person name="Kamiya Y."/>
            <person name="Sato N."/>
            <person name="Nakamura Y."/>
            <person name="Tabata S."/>
            <person name="Ida S."/>
            <person name="Kurokawa K."/>
            <person name="Ohta H."/>
        </authorList>
    </citation>
    <scope>NUCLEOTIDE SEQUENCE [LARGE SCALE GENOMIC DNA]</scope>
    <source>
        <strain evidence="2 3">NIES-2285</strain>
    </source>
</reference>
<dbReference type="Proteomes" id="UP000054558">
    <property type="component" value="Unassembled WGS sequence"/>
</dbReference>
<feature type="region of interest" description="Disordered" evidence="1">
    <location>
        <begin position="1"/>
        <end position="22"/>
    </location>
</feature>
<dbReference type="Gene3D" id="3.80.10.10">
    <property type="entry name" value="Ribonuclease Inhibitor"/>
    <property type="match status" value="2"/>
</dbReference>
<feature type="compositionally biased region" description="Basic and acidic residues" evidence="1">
    <location>
        <begin position="1"/>
        <end position="11"/>
    </location>
</feature>
<organism evidence="2 3">
    <name type="scientific">Klebsormidium nitens</name>
    <name type="common">Green alga</name>
    <name type="synonym">Ulothrix nitens</name>
    <dbReference type="NCBI Taxonomy" id="105231"/>
    <lineage>
        <taxon>Eukaryota</taxon>
        <taxon>Viridiplantae</taxon>
        <taxon>Streptophyta</taxon>
        <taxon>Klebsormidiophyceae</taxon>
        <taxon>Klebsormidiales</taxon>
        <taxon>Klebsormidiaceae</taxon>
        <taxon>Klebsormidium</taxon>
    </lineage>
</organism>
<accession>A0A1Y1IEJ0</accession>
<keyword evidence="3" id="KW-1185">Reference proteome</keyword>
<feature type="compositionally biased region" description="Acidic residues" evidence="1">
    <location>
        <begin position="12"/>
        <end position="21"/>
    </location>
</feature>
<name>A0A1Y1IEJ0_KLENI</name>
<dbReference type="PANTHER" id="PTHR47186:SF3">
    <property type="entry name" value="OS09G0267800 PROTEIN"/>
    <property type="match status" value="1"/>
</dbReference>
<dbReference type="InterPro" id="IPR032675">
    <property type="entry name" value="LRR_dom_sf"/>
</dbReference>
<feature type="region of interest" description="Disordered" evidence="1">
    <location>
        <begin position="391"/>
        <end position="410"/>
    </location>
</feature>
<protein>
    <submittedName>
        <fullName evidence="2">Uncharacterized protein</fullName>
    </submittedName>
</protein>
<dbReference type="AlphaFoldDB" id="A0A1Y1IEJ0"/>
<evidence type="ECO:0000313" key="2">
    <source>
        <dbReference type="EMBL" id="GAQ89364.1"/>
    </source>
</evidence>
<evidence type="ECO:0000256" key="1">
    <source>
        <dbReference type="SAM" id="MobiDB-lite"/>
    </source>
</evidence>
<evidence type="ECO:0000313" key="3">
    <source>
        <dbReference type="Proteomes" id="UP000054558"/>
    </source>
</evidence>
<dbReference type="SUPFAM" id="SSF52047">
    <property type="entry name" value="RNI-like"/>
    <property type="match status" value="1"/>
</dbReference>
<proteinExistence type="predicted"/>
<sequence>MGTGREHRTEGDQAEGGEEVEAMGSSLDSLPEGCWEFVLAHCTGREVGGLPVKAETLRMLSLVNKHFLHIARKFGADELCLQPGLSQLPQNELLRVLQRCRDVKSVRVPFRNWLNLLTPSLFCWGTLGAHLLLVTSFDGSGLNVLDASELRKVVSAFPKLQDLRFRSEIEPPQADLLSVVAEHCSSLEHLVVVCKPSMNEIDADIEDAYISLAENCPRLKTLAPFPIQPGSQHVHGTLSRLTALEKVKIYLRAIPMFQQDADWQQEFQDLAAYGGQFTTVEITTSAFETPLAGNSQAFSAFGTLLFGTRGPAVGPHLFQLVKSFVNVKELGLTCHRLPAALLDSLCLALPHLRSLWVQCVEVPHDNPRIVPLPFSRVEEFGTVLVDARPWSVDEEEGSDGEDQVEDDDASASWNTYRPTLELFRSVFPSLKRLSIYAGLSSLSWSEELEELSVTELGAVCSEPLRRESSRLRKLSIEGCEHIYDMDIVLQLLHQPGLETLRLDYPRWSVGSALKDAPTIVQLLSMKEVFCGDAYVYKRFRGQSGLFSCYPNLQSLEIGAVDEAATLEALANLKSLRRLKLCFLDKQLKDEADEDFVRALRKVVELALNGSLSSLYVDVRHGGNPELTKTAVLELLGDVPPRLQVRMSVL</sequence>
<dbReference type="PANTHER" id="PTHR47186">
    <property type="entry name" value="LEUCINE-RICH REPEAT-CONTAINING PROTEIN 57"/>
    <property type="match status" value="1"/>
</dbReference>